<evidence type="ECO:0000256" key="1">
    <source>
        <dbReference type="SAM" id="Phobius"/>
    </source>
</evidence>
<dbReference type="Proteomes" id="UP000287798">
    <property type="component" value="Unassembled WGS sequence"/>
</dbReference>
<evidence type="ECO:0000313" key="2">
    <source>
        <dbReference type="EMBL" id="RRQ20926.1"/>
    </source>
</evidence>
<comment type="caution">
    <text evidence="2">The sequence shown here is derived from an EMBL/GenBank/DDBJ whole genome shotgun (WGS) entry which is preliminary data.</text>
</comment>
<protein>
    <submittedName>
        <fullName evidence="2">Uncharacterized protein</fullName>
    </submittedName>
</protein>
<dbReference type="RefSeq" id="WP_125180139.1">
    <property type="nucleotide sequence ID" value="NZ_QZMU01000001.1"/>
</dbReference>
<keyword evidence="1" id="KW-1133">Transmembrane helix</keyword>
<reference evidence="2 3" key="1">
    <citation type="journal article" date="2010" name="Int. J. Syst. Evol. Microbiol.">
        <title>Thiohalobacter thiocyanaticus gen. nov., sp. nov., a moderately halophilic, sulfur-oxidizing gammaproteobacterium from hypersaline lakes, that utilizes thiocyanate.</title>
        <authorList>
            <person name="Sorokin D.Y."/>
            <person name="Kovaleva O.L."/>
            <person name="Tourova T.P."/>
            <person name="Muyzer G."/>
        </authorList>
    </citation>
    <scope>NUCLEOTIDE SEQUENCE [LARGE SCALE GENOMIC DNA]</scope>
    <source>
        <strain evidence="2 3">Hrh1</strain>
    </source>
</reference>
<keyword evidence="1" id="KW-0812">Transmembrane</keyword>
<name>A0A426QGQ3_9GAMM</name>
<dbReference type="AlphaFoldDB" id="A0A426QGQ3"/>
<feature type="transmembrane region" description="Helical" evidence="1">
    <location>
        <begin position="45"/>
        <end position="63"/>
    </location>
</feature>
<organism evidence="2 3">
    <name type="scientific">Thiohalobacter thiocyanaticus</name>
    <dbReference type="NCBI Taxonomy" id="585455"/>
    <lineage>
        <taxon>Bacteria</taxon>
        <taxon>Pseudomonadati</taxon>
        <taxon>Pseudomonadota</taxon>
        <taxon>Gammaproteobacteria</taxon>
        <taxon>Thiohalobacterales</taxon>
        <taxon>Thiohalobacteraceae</taxon>
        <taxon>Thiohalobacter</taxon>
    </lineage>
</organism>
<dbReference type="EMBL" id="QZMU01000001">
    <property type="protein sequence ID" value="RRQ20926.1"/>
    <property type="molecule type" value="Genomic_DNA"/>
</dbReference>
<sequence length="64" mass="7018">MPAKAGTHVSEYLWIPAFAGMTKEVTRACPDQCQARSATAMTYKFSVLSVYSVALFSMVLPPLF</sequence>
<gene>
    <name evidence="2" type="ORF">D6C00_02380</name>
</gene>
<keyword evidence="3" id="KW-1185">Reference proteome</keyword>
<accession>A0A426QGQ3</accession>
<keyword evidence="1" id="KW-0472">Membrane</keyword>
<proteinExistence type="predicted"/>
<evidence type="ECO:0000313" key="3">
    <source>
        <dbReference type="Proteomes" id="UP000287798"/>
    </source>
</evidence>